<reference evidence="4 5" key="1">
    <citation type="submission" date="2020-04" db="EMBL/GenBank/DDBJ databases">
        <authorList>
            <person name="Doyle D.A."/>
        </authorList>
    </citation>
    <scope>NUCLEOTIDE SEQUENCE [LARGE SCALE GENOMIC DNA]</scope>
    <source>
        <strain evidence="4 5">P21</strain>
    </source>
</reference>
<dbReference type="Gene3D" id="2.70.70.10">
    <property type="entry name" value="Glucose Permease (Domain IIA)"/>
    <property type="match status" value="1"/>
</dbReference>
<evidence type="ECO:0000259" key="3">
    <source>
        <dbReference type="Pfam" id="PF01551"/>
    </source>
</evidence>
<feature type="transmembrane region" description="Helical" evidence="2">
    <location>
        <begin position="48"/>
        <end position="68"/>
    </location>
</feature>
<dbReference type="InterPro" id="IPR050570">
    <property type="entry name" value="Cell_wall_metabolism_enzyme"/>
</dbReference>
<dbReference type="RefSeq" id="WP_169299137.1">
    <property type="nucleotide sequence ID" value="NZ_JABBNI010000047.1"/>
</dbReference>
<dbReference type="Proteomes" id="UP000537131">
    <property type="component" value="Unassembled WGS sequence"/>
</dbReference>
<dbReference type="Pfam" id="PF01551">
    <property type="entry name" value="Peptidase_M23"/>
    <property type="match status" value="1"/>
</dbReference>
<keyword evidence="5" id="KW-1185">Reference proteome</keyword>
<name>A0A7Y0EK22_9CLOT</name>
<evidence type="ECO:0000313" key="4">
    <source>
        <dbReference type="EMBL" id="NMM64542.1"/>
    </source>
</evidence>
<keyword evidence="2" id="KW-1133">Transmembrane helix</keyword>
<dbReference type="SUPFAM" id="SSF51261">
    <property type="entry name" value="Duplicated hybrid motif"/>
    <property type="match status" value="1"/>
</dbReference>
<sequence length="262" mass="30106">MGSYNSEYENYYNSLRKKSRATYLPSYNNSFTADKKENNLENYWTRRIIRDLVGVFILFVFVIVCKAVHNTKTMSVYNYSKEVLNENYDYKVFFSRTKKLDLRKLQDDIINSIGDVRSKVTGTDSIQSKIKKQFIMPIQGTETSTFGYREDPITKKNKFHSGIDLDAKLNTDVKACYDGKVKECGEDAENGKYILIDHGNGVETKYCHLNELLVKKEDVVKKSKVIAKTGNTGKSTGPHLHFELLYMGQNENPNEYFGKVGN</sequence>
<dbReference type="CDD" id="cd12797">
    <property type="entry name" value="M23_peptidase"/>
    <property type="match status" value="1"/>
</dbReference>
<dbReference type="GO" id="GO:0004222">
    <property type="term" value="F:metalloendopeptidase activity"/>
    <property type="evidence" value="ECO:0007669"/>
    <property type="project" value="TreeGrafter"/>
</dbReference>
<gene>
    <name evidence="4" type="ORF">HBE96_18200</name>
</gene>
<dbReference type="AlphaFoldDB" id="A0A7Y0EK22"/>
<accession>A0A7Y0EK22</accession>
<feature type="domain" description="M23ase beta-sheet core" evidence="3">
    <location>
        <begin position="158"/>
        <end position="253"/>
    </location>
</feature>
<dbReference type="EMBL" id="JABBNI010000047">
    <property type="protein sequence ID" value="NMM64542.1"/>
    <property type="molecule type" value="Genomic_DNA"/>
</dbReference>
<comment type="caution">
    <text evidence="4">The sequence shown here is derived from an EMBL/GenBank/DDBJ whole genome shotgun (WGS) entry which is preliminary data.</text>
</comment>
<dbReference type="PANTHER" id="PTHR21666">
    <property type="entry name" value="PEPTIDASE-RELATED"/>
    <property type="match status" value="1"/>
</dbReference>
<evidence type="ECO:0000256" key="1">
    <source>
        <dbReference type="ARBA" id="ARBA00022729"/>
    </source>
</evidence>
<keyword evidence="1" id="KW-0732">Signal</keyword>
<dbReference type="InterPro" id="IPR016047">
    <property type="entry name" value="M23ase_b-sheet_dom"/>
</dbReference>
<protein>
    <submittedName>
        <fullName evidence="4">M23 family metallopeptidase</fullName>
    </submittedName>
</protein>
<keyword evidence="2" id="KW-0812">Transmembrane</keyword>
<dbReference type="InterPro" id="IPR011055">
    <property type="entry name" value="Dup_hybrid_motif"/>
</dbReference>
<proteinExistence type="predicted"/>
<organism evidence="4 5">
    <name type="scientific">Clostridium muellerianum</name>
    <dbReference type="NCBI Taxonomy" id="2716538"/>
    <lineage>
        <taxon>Bacteria</taxon>
        <taxon>Bacillati</taxon>
        <taxon>Bacillota</taxon>
        <taxon>Clostridia</taxon>
        <taxon>Eubacteriales</taxon>
        <taxon>Clostridiaceae</taxon>
        <taxon>Clostridium</taxon>
    </lineage>
</organism>
<evidence type="ECO:0000256" key="2">
    <source>
        <dbReference type="SAM" id="Phobius"/>
    </source>
</evidence>
<keyword evidence="2" id="KW-0472">Membrane</keyword>
<dbReference type="PANTHER" id="PTHR21666:SF289">
    <property type="entry name" value="L-ALA--D-GLU ENDOPEPTIDASE"/>
    <property type="match status" value="1"/>
</dbReference>
<reference evidence="4 5" key="2">
    <citation type="submission" date="2020-06" db="EMBL/GenBank/DDBJ databases">
        <title>Complete Genome Sequence of Clostridium muelleri sp. nov. P21T, an Acid-Alcohol Producing Acetogen Isolated from Old Hay.</title>
        <authorList>
            <person name="Duncan K.E."/>
            <person name="Tanner R.S."/>
        </authorList>
    </citation>
    <scope>NUCLEOTIDE SEQUENCE [LARGE SCALE GENOMIC DNA]</scope>
    <source>
        <strain evidence="4 5">P21</strain>
    </source>
</reference>
<evidence type="ECO:0000313" key="5">
    <source>
        <dbReference type="Proteomes" id="UP000537131"/>
    </source>
</evidence>